<dbReference type="HOGENOM" id="CLU_000022_3_3_5"/>
<keyword evidence="3" id="KW-0547">Nucleotide-binding</keyword>
<dbReference type="InterPro" id="IPR045851">
    <property type="entry name" value="AMP-bd_C_sf"/>
</dbReference>
<dbReference type="EMBL" id="HG966617">
    <property type="protein sequence ID" value="CDO60328.1"/>
    <property type="molecule type" value="Genomic_DNA"/>
</dbReference>
<dbReference type="GO" id="GO:0030729">
    <property type="term" value="F:acetoacetate-CoA ligase activity"/>
    <property type="evidence" value="ECO:0007669"/>
    <property type="project" value="UniProtKB-EC"/>
</dbReference>
<dbReference type="AlphaFoldDB" id="X5M9P0"/>
<dbReference type="Pfam" id="PF16177">
    <property type="entry name" value="ACAS_N"/>
    <property type="match status" value="1"/>
</dbReference>
<accession>X5M9P0</accession>
<keyword evidence="2 9" id="KW-0436">Ligase</keyword>
<dbReference type="STRING" id="1458461.BN1012_Phect2115"/>
<dbReference type="Gene3D" id="3.40.50.12780">
    <property type="entry name" value="N-terminal domain of ligase-like"/>
    <property type="match status" value="1"/>
</dbReference>
<evidence type="ECO:0000259" key="8">
    <source>
        <dbReference type="Pfam" id="PF16177"/>
    </source>
</evidence>
<feature type="domain" description="AMP-dependent synthetase/ligase" evidence="6">
    <location>
        <begin position="103"/>
        <end position="471"/>
    </location>
</feature>
<evidence type="ECO:0000313" key="9">
    <source>
        <dbReference type="EMBL" id="CDO60328.1"/>
    </source>
</evidence>
<proteinExistence type="inferred from homology"/>
<feature type="domain" description="Acetyl-coenzyme A synthetase N-terminal" evidence="8">
    <location>
        <begin position="41"/>
        <end position="95"/>
    </location>
</feature>
<dbReference type="CDD" id="cd05943">
    <property type="entry name" value="AACS"/>
    <property type="match status" value="1"/>
</dbReference>
<feature type="region of interest" description="Disordered" evidence="5">
    <location>
        <begin position="1"/>
        <end position="22"/>
    </location>
</feature>
<dbReference type="NCBIfam" id="NF002937">
    <property type="entry name" value="PRK03584.1"/>
    <property type="match status" value="1"/>
</dbReference>
<gene>
    <name evidence="9" type="ORF">BN1012_Phect2115</name>
</gene>
<dbReference type="InterPro" id="IPR000873">
    <property type="entry name" value="AMP-dep_synth/lig_dom"/>
</dbReference>
<evidence type="ECO:0000256" key="3">
    <source>
        <dbReference type="ARBA" id="ARBA00022741"/>
    </source>
</evidence>
<evidence type="ECO:0000259" key="7">
    <source>
        <dbReference type="Pfam" id="PF13193"/>
    </source>
</evidence>
<evidence type="ECO:0000259" key="6">
    <source>
        <dbReference type="Pfam" id="PF00501"/>
    </source>
</evidence>
<dbReference type="InterPro" id="IPR020845">
    <property type="entry name" value="AMP-binding_CS"/>
</dbReference>
<dbReference type="InterPro" id="IPR042099">
    <property type="entry name" value="ANL_N_sf"/>
</dbReference>
<dbReference type="Gene3D" id="3.30.300.30">
    <property type="match status" value="1"/>
</dbReference>
<dbReference type="Pfam" id="PF13193">
    <property type="entry name" value="AMP-binding_C"/>
    <property type="match status" value="1"/>
</dbReference>
<dbReference type="RefSeq" id="WP_081826160.1">
    <property type="nucleotide sequence ID" value="NZ_HG966617.1"/>
</dbReference>
<dbReference type="PANTHER" id="PTHR42921:SF1">
    <property type="entry name" value="ACETOACETYL-COA SYNTHETASE"/>
    <property type="match status" value="1"/>
</dbReference>
<dbReference type="EC" id="6.2.1.16" evidence="9"/>
<evidence type="ECO:0000256" key="4">
    <source>
        <dbReference type="ARBA" id="ARBA00022840"/>
    </source>
</evidence>
<dbReference type="PATRIC" id="fig|1458461.3.peg.2121"/>
<dbReference type="GO" id="GO:0006629">
    <property type="term" value="P:lipid metabolic process"/>
    <property type="evidence" value="ECO:0007669"/>
    <property type="project" value="InterPro"/>
</dbReference>
<evidence type="ECO:0000256" key="5">
    <source>
        <dbReference type="SAM" id="MobiDB-lite"/>
    </source>
</evidence>
<dbReference type="GO" id="GO:0005524">
    <property type="term" value="F:ATP binding"/>
    <property type="evidence" value="ECO:0007669"/>
    <property type="project" value="UniProtKB-KW"/>
</dbReference>
<dbReference type="KEGG" id="pect:BN1012_Phect2115"/>
<dbReference type="SUPFAM" id="SSF56801">
    <property type="entry name" value="Acetyl-CoA synthetase-like"/>
    <property type="match status" value="1"/>
</dbReference>
<dbReference type="Proteomes" id="UP000032160">
    <property type="component" value="Chromosome I"/>
</dbReference>
<dbReference type="PANTHER" id="PTHR42921">
    <property type="entry name" value="ACETOACETYL-COA SYNTHETASE"/>
    <property type="match status" value="1"/>
</dbReference>
<dbReference type="InterPro" id="IPR025110">
    <property type="entry name" value="AMP-bd_C"/>
</dbReference>
<reference evidence="9 10" key="1">
    <citation type="journal article" date="2014" name="Front. Genet.">
        <title>Genome and metabolic network of "Candidatus Phaeomarinobacter ectocarpi" Ec32, a new candidate genus of Alphaproteobacteria frequently associated with brown algae.</title>
        <authorList>
            <person name="Dittami S.M."/>
            <person name="Barbeyron T."/>
            <person name="Boyen C."/>
            <person name="Cambefort J."/>
            <person name="Collet G."/>
            <person name="Delage L."/>
            <person name="Gobet A."/>
            <person name="Groisillier A."/>
            <person name="Leblanc C."/>
            <person name="Michel G."/>
            <person name="Scornet D."/>
            <person name="Siegel A."/>
            <person name="Tapia J.E."/>
            <person name="Tonon T."/>
        </authorList>
    </citation>
    <scope>NUCLEOTIDE SEQUENCE [LARGE SCALE GENOMIC DNA]</scope>
    <source>
        <strain evidence="9 10">Ec32</strain>
    </source>
</reference>
<dbReference type="InterPro" id="IPR032387">
    <property type="entry name" value="ACAS_N"/>
</dbReference>
<dbReference type="NCBIfam" id="TIGR01217">
    <property type="entry name" value="ac_ac_CoA_syn"/>
    <property type="match status" value="1"/>
</dbReference>
<sequence length="654" mass="71592">MTDTAPQPPVLWQPQEPADTPMGRFARAAGRRWQRPLDDWADLHAWSVDHRDAFWQSVWDECGIVGEAGDVVLENADAMPGARFFPQARLNFAENLLAHGGNDDDVALVFRSETGDAWRMTWGTLREDVASAQRVFARLGVGPGDRVAAMMPNMPETVVAMLAAASIGAVFSSCSPDFGVKGVLDRFGQIEPTLLIGCGGYAYGGKIHDTRDKLRDIALGLPSLSGVLVVPYMADEDVGTVPKAELWREALDAEDTDDLSFLPMPFGHPLYVMFSSGTTGAPKCIVHSAGGTLLQHAKEHRLHCGLTSNNTLFYFSTCGWMMWNWLVSGLQAGATLVLYDGSPFHPGPEALFDVVQQQRVTHFGTSAKYLDALNNEKLRPRDTHNLSALRMLLSTGSPLVPEGFDYVMDAIKPDVHLASIAGGTDIVSCFVLGNPLLPVHRGEIQAAGLGMATQIWNDDGHRVFNEKGELVCVRAFPAMPIGFWNDEDNARYRAAYFERFPNVWHHGDFAEETDTGGFIIHGRSDATLNPGGVRIGTAEIYRQVEQLPEIKESLVIGQDWQGDTRVVLFVVLADGAALDADLEARLRKQIRDGASPRHVPARIVAVADIPRTKSGKITELAVRDVVHGREVKNREALANPEALDLYRGLEALKT</sequence>
<dbReference type="PROSITE" id="PS00455">
    <property type="entry name" value="AMP_BINDING"/>
    <property type="match status" value="1"/>
</dbReference>
<evidence type="ECO:0000256" key="2">
    <source>
        <dbReference type="ARBA" id="ARBA00022598"/>
    </source>
</evidence>
<keyword evidence="10" id="KW-1185">Reference proteome</keyword>
<organism evidence="9 10">
    <name type="scientific">Candidatus Phaeomarinibacter ectocarpi</name>
    <dbReference type="NCBI Taxonomy" id="1458461"/>
    <lineage>
        <taxon>Bacteria</taxon>
        <taxon>Pseudomonadati</taxon>
        <taxon>Pseudomonadota</taxon>
        <taxon>Alphaproteobacteria</taxon>
        <taxon>Hyphomicrobiales</taxon>
        <taxon>Parvibaculaceae</taxon>
        <taxon>Candidatus Phaeomarinibacter</taxon>
    </lineage>
</organism>
<dbReference type="OrthoDB" id="9803968at2"/>
<dbReference type="InterPro" id="IPR005914">
    <property type="entry name" value="Acac_CoA_synth"/>
</dbReference>
<protein>
    <submittedName>
        <fullName evidence="9">Acetoacetyl-CoA synthetase</fullName>
        <ecNumber evidence="9">6.2.1.16</ecNumber>
    </submittedName>
</protein>
<feature type="compositionally biased region" description="Pro residues" evidence="5">
    <location>
        <begin position="1"/>
        <end position="11"/>
    </location>
</feature>
<keyword evidence="4" id="KW-0067">ATP-binding</keyword>
<feature type="domain" description="AMP-binding enzyme C-terminal" evidence="7">
    <location>
        <begin position="546"/>
        <end position="616"/>
    </location>
</feature>
<evidence type="ECO:0000313" key="10">
    <source>
        <dbReference type="Proteomes" id="UP000032160"/>
    </source>
</evidence>
<dbReference type="Pfam" id="PF00501">
    <property type="entry name" value="AMP-binding"/>
    <property type="match status" value="1"/>
</dbReference>
<name>X5M9P0_9HYPH</name>
<evidence type="ECO:0000256" key="1">
    <source>
        <dbReference type="ARBA" id="ARBA00006432"/>
    </source>
</evidence>
<comment type="similarity">
    <text evidence="1">Belongs to the ATP-dependent AMP-binding enzyme family.</text>
</comment>